<dbReference type="RefSeq" id="XP_068358619.1">
    <property type="nucleotide sequence ID" value="XM_068505133.1"/>
</dbReference>
<gene>
    <name evidence="4" type="ORF">TRFO_26750</name>
</gene>
<dbReference type="InterPro" id="IPR008271">
    <property type="entry name" value="Ser/Thr_kinase_AS"/>
</dbReference>
<protein>
    <recommendedName>
        <fullName evidence="3">Protein kinase domain-containing protein</fullName>
    </recommendedName>
</protein>
<reference evidence="4" key="1">
    <citation type="submission" date="2016-10" db="EMBL/GenBank/DDBJ databases">
        <authorList>
            <person name="Benchimol M."/>
            <person name="Almeida L.G."/>
            <person name="Vasconcelos A.T."/>
            <person name="Perreira-Neves A."/>
            <person name="Rosa I.A."/>
            <person name="Tasca T."/>
            <person name="Bogo M.R."/>
            <person name="de Souza W."/>
        </authorList>
    </citation>
    <scope>NUCLEOTIDE SEQUENCE [LARGE SCALE GENOMIC DNA]</scope>
    <source>
        <strain evidence="4">K</strain>
    </source>
</reference>
<evidence type="ECO:0000313" key="5">
    <source>
        <dbReference type="Proteomes" id="UP000179807"/>
    </source>
</evidence>
<dbReference type="OrthoDB" id="4062651at2759"/>
<dbReference type="PANTHER" id="PTHR24346">
    <property type="entry name" value="MAP/MICROTUBULE AFFINITY-REGULATING KINASE"/>
    <property type="match status" value="1"/>
</dbReference>
<evidence type="ECO:0000259" key="3">
    <source>
        <dbReference type="PROSITE" id="PS50011"/>
    </source>
</evidence>
<keyword evidence="1" id="KW-0547">Nucleotide-binding</keyword>
<dbReference type="EMBL" id="MLAK01000756">
    <property type="protein sequence ID" value="OHT05483.1"/>
    <property type="molecule type" value="Genomic_DNA"/>
</dbReference>
<dbReference type="GO" id="GO:0035556">
    <property type="term" value="P:intracellular signal transduction"/>
    <property type="evidence" value="ECO:0007669"/>
    <property type="project" value="TreeGrafter"/>
</dbReference>
<keyword evidence="2" id="KW-0067">ATP-binding</keyword>
<dbReference type="PROSITE" id="PS00108">
    <property type="entry name" value="PROTEIN_KINASE_ST"/>
    <property type="match status" value="1"/>
</dbReference>
<dbReference type="PANTHER" id="PTHR24346:SF81">
    <property type="entry name" value="SERINE_THREONINE-PROTEIN KINASE FNKB-RELATED"/>
    <property type="match status" value="1"/>
</dbReference>
<proteinExistence type="predicted"/>
<dbReference type="PROSITE" id="PS50011">
    <property type="entry name" value="PROTEIN_KINASE_DOM"/>
    <property type="match status" value="1"/>
</dbReference>
<evidence type="ECO:0000256" key="1">
    <source>
        <dbReference type="ARBA" id="ARBA00022741"/>
    </source>
</evidence>
<dbReference type="SUPFAM" id="SSF56112">
    <property type="entry name" value="Protein kinase-like (PK-like)"/>
    <property type="match status" value="1"/>
</dbReference>
<dbReference type="GO" id="GO:0005524">
    <property type="term" value="F:ATP binding"/>
    <property type="evidence" value="ECO:0007669"/>
    <property type="project" value="UniProtKB-KW"/>
</dbReference>
<comment type="caution">
    <text evidence="4">The sequence shown here is derived from an EMBL/GenBank/DDBJ whole genome shotgun (WGS) entry which is preliminary data.</text>
</comment>
<dbReference type="Proteomes" id="UP000179807">
    <property type="component" value="Unassembled WGS sequence"/>
</dbReference>
<dbReference type="SMART" id="SM00220">
    <property type="entry name" value="S_TKc"/>
    <property type="match status" value="1"/>
</dbReference>
<dbReference type="Gene3D" id="3.30.200.20">
    <property type="entry name" value="Phosphorylase Kinase, domain 1"/>
    <property type="match status" value="1"/>
</dbReference>
<feature type="domain" description="Protein kinase" evidence="3">
    <location>
        <begin position="19"/>
        <end position="368"/>
    </location>
</feature>
<dbReference type="GO" id="GO:0004674">
    <property type="term" value="F:protein serine/threonine kinase activity"/>
    <property type="evidence" value="ECO:0007669"/>
    <property type="project" value="TreeGrafter"/>
</dbReference>
<name>A0A1J4K2Q9_9EUKA</name>
<evidence type="ECO:0000256" key="2">
    <source>
        <dbReference type="ARBA" id="ARBA00022840"/>
    </source>
</evidence>
<dbReference type="VEuPathDB" id="TrichDB:TRFO_26750"/>
<dbReference type="GO" id="GO:0005737">
    <property type="term" value="C:cytoplasm"/>
    <property type="evidence" value="ECO:0007669"/>
    <property type="project" value="TreeGrafter"/>
</dbReference>
<dbReference type="InterPro" id="IPR011009">
    <property type="entry name" value="Kinase-like_dom_sf"/>
</dbReference>
<sequence>MHRTRIRRHSDQVHKVHNYFVADLLGRGSFSLIYAAYLQKDYRPQAMKLLLKGRLHNSELGGSIVFGETVLLPLLKHPHIIDIKSTIETSTKFLEVMDIYTNGDLSHYIDKTISPGKPIIPNITTPIPKTVNGENICQIPKFSNGNVINGINQSLTQNISQGFSQSFNKKLEHREVEHEMNQSNANISAVSLSEILSNNLDVDLLASQKSPSNISNQKNSRTIFLLKLIDQVLSAIEYMHNLMICHRDIKPNNILISNEMNAILIDFGFADFCFNSMKNPNCGSFGYIAPEIVEGVEYCGMKADIWSIGVLIYTIFSKIPPRSNCLDISKLDYSALPDESISDLVKFILVENPKDRPNITQIRNHYAFNVIPKIPSEKVPDLSHSMSDIEINKGILERLSRITNKDEDSLLPCLKSQNLTKEKILYFLINKNFQKYNEKKHRHCAHICAANSVAAIPFVISFELEDGAEFVKNTFKNSEITIEKKFNKHWLTAENQIIKYLMNQNYCVSFTPTSGIMKLILNRPKDDIRIKMRLSDSCNQKGTCTIAFTVNKANESIVEDIDMFMNGSNSS</sequence>
<organism evidence="4 5">
    <name type="scientific">Tritrichomonas foetus</name>
    <dbReference type="NCBI Taxonomy" id="1144522"/>
    <lineage>
        <taxon>Eukaryota</taxon>
        <taxon>Metamonada</taxon>
        <taxon>Parabasalia</taxon>
        <taxon>Tritrichomonadida</taxon>
        <taxon>Tritrichomonadidae</taxon>
        <taxon>Tritrichomonas</taxon>
    </lineage>
</organism>
<dbReference type="AlphaFoldDB" id="A0A1J4K2Q9"/>
<accession>A0A1J4K2Q9</accession>
<dbReference type="GeneID" id="94839837"/>
<dbReference type="InterPro" id="IPR000719">
    <property type="entry name" value="Prot_kinase_dom"/>
</dbReference>
<dbReference type="Pfam" id="PF00069">
    <property type="entry name" value="Pkinase"/>
    <property type="match status" value="2"/>
</dbReference>
<evidence type="ECO:0000313" key="4">
    <source>
        <dbReference type="EMBL" id="OHT05483.1"/>
    </source>
</evidence>
<keyword evidence="5" id="KW-1185">Reference proteome</keyword>
<dbReference type="Gene3D" id="1.10.510.10">
    <property type="entry name" value="Transferase(Phosphotransferase) domain 1"/>
    <property type="match status" value="1"/>
</dbReference>